<dbReference type="RefSeq" id="WP_184114107.1">
    <property type="nucleotide sequence ID" value="NZ_JACHNY010000003.1"/>
</dbReference>
<evidence type="ECO:0000256" key="2">
    <source>
        <dbReference type="SAM" id="SignalP"/>
    </source>
</evidence>
<keyword evidence="1" id="KW-0472">Membrane</keyword>
<gene>
    <name evidence="3" type="ORF">GGQ96_002000</name>
</gene>
<keyword evidence="1" id="KW-0812">Transmembrane</keyword>
<dbReference type="InterPro" id="IPR006311">
    <property type="entry name" value="TAT_signal"/>
</dbReference>
<dbReference type="PROSITE" id="PS51318">
    <property type="entry name" value="TAT"/>
    <property type="match status" value="1"/>
</dbReference>
<feature type="signal peptide" evidence="2">
    <location>
        <begin position="1"/>
        <end position="24"/>
    </location>
</feature>
<reference evidence="3 4" key="1">
    <citation type="submission" date="2020-08" db="EMBL/GenBank/DDBJ databases">
        <title>Genomic Encyclopedia of Type Strains, Phase IV (KMG-IV): sequencing the most valuable type-strain genomes for metagenomic binning, comparative biology and taxonomic classification.</title>
        <authorList>
            <person name="Goeker M."/>
        </authorList>
    </citation>
    <scope>NUCLEOTIDE SEQUENCE [LARGE SCALE GENOMIC DNA]</scope>
    <source>
        <strain evidence="3 4">DSM 15867</strain>
    </source>
</reference>
<proteinExistence type="predicted"/>
<feature type="transmembrane region" description="Helical" evidence="1">
    <location>
        <begin position="161"/>
        <end position="178"/>
    </location>
</feature>
<name>A0A7W7AIX2_9SPHN</name>
<evidence type="ECO:0000313" key="4">
    <source>
        <dbReference type="Proteomes" id="UP000574769"/>
    </source>
</evidence>
<dbReference type="AlphaFoldDB" id="A0A7W7AIX2"/>
<evidence type="ECO:0000313" key="3">
    <source>
        <dbReference type="EMBL" id="MBB4617872.1"/>
    </source>
</evidence>
<evidence type="ECO:0008006" key="5">
    <source>
        <dbReference type="Google" id="ProtNLM"/>
    </source>
</evidence>
<accession>A0A7W7AIX2</accession>
<keyword evidence="4" id="KW-1185">Reference proteome</keyword>
<dbReference type="EMBL" id="JACHNY010000003">
    <property type="protein sequence ID" value="MBB4617872.1"/>
    <property type="molecule type" value="Genomic_DNA"/>
</dbReference>
<sequence length="194" mass="20104">MTTIRNFLAAAALTAAVAAAPANAATNVTGAIRFGANSNNYFDNSRGYVPSGYANATGSSVEARYGNAFGFADAANTNTATFFNNALTITDVSLLGASSFVMTFTADTAGFFDHAVISYDTFGGSLSVVGDTLTYFAPAAAVKGTRMVTIMFQGISAVPEAGTWVLMLTGFGAIAVAMRRQRRAAQPRVRVAFA</sequence>
<dbReference type="Proteomes" id="UP000574769">
    <property type="component" value="Unassembled WGS sequence"/>
</dbReference>
<protein>
    <recommendedName>
        <fullName evidence="5">PEP-CTERM protein-sorting domain-containing protein</fullName>
    </recommendedName>
</protein>
<evidence type="ECO:0000256" key="1">
    <source>
        <dbReference type="SAM" id="Phobius"/>
    </source>
</evidence>
<keyword evidence="2" id="KW-0732">Signal</keyword>
<comment type="caution">
    <text evidence="3">The sequence shown here is derived from an EMBL/GenBank/DDBJ whole genome shotgun (WGS) entry which is preliminary data.</text>
</comment>
<feature type="chain" id="PRO_5031134693" description="PEP-CTERM protein-sorting domain-containing protein" evidence="2">
    <location>
        <begin position="25"/>
        <end position="194"/>
    </location>
</feature>
<keyword evidence="1" id="KW-1133">Transmembrane helix</keyword>
<organism evidence="3 4">
    <name type="scientific">Sphingomonas abaci</name>
    <dbReference type="NCBI Taxonomy" id="237611"/>
    <lineage>
        <taxon>Bacteria</taxon>
        <taxon>Pseudomonadati</taxon>
        <taxon>Pseudomonadota</taxon>
        <taxon>Alphaproteobacteria</taxon>
        <taxon>Sphingomonadales</taxon>
        <taxon>Sphingomonadaceae</taxon>
        <taxon>Sphingomonas</taxon>
    </lineage>
</organism>